<dbReference type="PANTHER" id="PTHR30349:SF89">
    <property type="entry name" value="INTEGRASE_RECOMBINASE"/>
    <property type="match status" value="1"/>
</dbReference>
<dbReference type="Proteomes" id="UP000095651">
    <property type="component" value="Unassembled WGS sequence"/>
</dbReference>
<dbReference type="RefSeq" id="WP_081034342.1">
    <property type="nucleotide sequence ID" value="NZ_CABIXC010000015.1"/>
</dbReference>
<gene>
    <name evidence="6" type="primary">xerD_5</name>
    <name evidence="6" type="ORF">ERS852407_04525</name>
</gene>
<name>A0A174JF47_9FIRM</name>
<dbReference type="InterPro" id="IPR044068">
    <property type="entry name" value="CB"/>
</dbReference>
<accession>A0A174JF47</accession>
<dbReference type="SUPFAM" id="SSF56349">
    <property type="entry name" value="DNA breaking-rejoining enzymes"/>
    <property type="match status" value="1"/>
</dbReference>
<dbReference type="PANTHER" id="PTHR30349">
    <property type="entry name" value="PHAGE INTEGRASE-RELATED"/>
    <property type="match status" value="1"/>
</dbReference>
<feature type="domain" description="Tyr recombinase" evidence="4">
    <location>
        <begin position="104"/>
        <end position="278"/>
    </location>
</feature>
<dbReference type="InterPro" id="IPR010998">
    <property type="entry name" value="Integrase_recombinase_N"/>
</dbReference>
<dbReference type="GO" id="GO:0015074">
    <property type="term" value="P:DNA integration"/>
    <property type="evidence" value="ECO:0007669"/>
    <property type="project" value="InterPro"/>
</dbReference>
<evidence type="ECO:0000313" key="6">
    <source>
        <dbReference type="EMBL" id="CUO95805.1"/>
    </source>
</evidence>
<proteinExistence type="predicted"/>
<dbReference type="AlphaFoldDB" id="A0A174JF47"/>
<dbReference type="InterPro" id="IPR011010">
    <property type="entry name" value="DNA_brk_join_enz"/>
</dbReference>
<dbReference type="PROSITE" id="PS51898">
    <property type="entry name" value="TYR_RECOMBINASE"/>
    <property type="match status" value="1"/>
</dbReference>
<evidence type="ECO:0000256" key="1">
    <source>
        <dbReference type="ARBA" id="ARBA00023125"/>
    </source>
</evidence>
<dbReference type="InterPro" id="IPR050090">
    <property type="entry name" value="Tyrosine_recombinase_XerCD"/>
</dbReference>
<evidence type="ECO:0000313" key="7">
    <source>
        <dbReference type="Proteomes" id="UP000095651"/>
    </source>
</evidence>
<keyword evidence="2" id="KW-0233">DNA recombination</keyword>
<organism evidence="6 7">
    <name type="scientific">Hungatella hathewayi</name>
    <dbReference type="NCBI Taxonomy" id="154046"/>
    <lineage>
        <taxon>Bacteria</taxon>
        <taxon>Bacillati</taxon>
        <taxon>Bacillota</taxon>
        <taxon>Clostridia</taxon>
        <taxon>Lachnospirales</taxon>
        <taxon>Lachnospiraceae</taxon>
        <taxon>Hungatella</taxon>
    </lineage>
</organism>
<sequence length="293" mass="34060">MRKIGKQLITIELIDNYCAWLAGCEKSEKTIQKYRYHLIQFMKYLDWRPVTKERVLIWKKYLRGHYAPISVNGALTALNGLFQFYNWKDCMVRFLKIGKASFCQESRELSKEEYVRLVEAAAQKGNERLALVIQTICASGIRISELAYISVEAVQRGREEVECKGRVRTVLLTKNLCIILQQYAMRKGITEGAIFRTRNGKALDRSNVWREMKALGAAACVERDKIFPHNLRHLFARTYYEAEKDLSKLADILGHQDINTTRIYTMESGNRHRRQLEKLGLLVTSYNRLSLLL</sequence>
<evidence type="ECO:0000256" key="3">
    <source>
        <dbReference type="PROSITE-ProRule" id="PRU01248"/>
    </source>
</evidence>
<evidence type="ECO:0000256" key="2">
    <source>
        <dbReference type="ARBA" id="ARBA00023172"/>
    </source>
</evidence>
<dbReference type="Gene3D" id="1.10.150.130">
    <property type="match status" value="1"/>
</dbReference>
<dbReference type="Gene3D" id="1.10.443.10">
    <property type="entry name" value="Intergrase catalytic core"/>
    <property type="match status" value="1"/>
</dbReference>
<evidence type="ECO:0000259" key="5">
    <source>
        <dbReference type="PROSITE" id="PS51900"/>
    </source>
</evidence>
<dbReference type="PROSITE" id="PS51900">
    <property type="entry name" value="CB"/>
    <property type="match status" value="1"/>
</dbReference>
<dbReference type="EMBL" id="CYZE01000015">
    <property type="protein sequence ID" value="CUO95805.1"/>
    <property type="molecule type" value="Genomic_DNA"/>
</dbReference>
<feature type="domain" description="Core-binding (CB)" evidence="5">
    <location>
        <begin position="8"/>
        <end position="86"/>
    </location>
</feature>
<reference evidence="6 7" key="1">
    <citation type="submission" date="2015-09" db="EMBL/GenBank/DDBJ databases">
        <authorList>
            <consortium name="Pathogen Informatics"/>
        </authorList>
    </citation>
    <scope>NUCLEOTIDE SEQUENCE [LARGE SCALE GENOMIC DNA]</scope>
    <source>
        <strain evidence="6 7">2789STDY5608850</strain>
    </source>
</reference>
<dbReference type="InterPro" id="IPR002104">
    <property type="entry name" value="Integrase_catalytic"/>
</dbReference>
<dbReference type="InterPro" id="IPR013762">
    <property type="entry name" value="Integrase-like_cat_sf"/>
</dbReference>
<dbReference type="Pfam" id="PF00589">
    <property type="entry name" value="Phage_integrase"/>
    <property type="match status" value="1"/>
</dbReference>
<protein>
    <submittedName>
        <fullName evidence="6">Integrase family protein</fullName>
    </submittedName>
</protein>
<evidence type="ECO:0000259" key="4">
    <source>
        <dbReference type="PROSITE" id="PS51898"/>
    </source>
</evidence>
<keyword evidence="1 3" id="KW-0238">DNA-binding</keyword>
<dbReference type="GO" id="GO:0003677">
    <property type="term" value="F:DNA binding"/>
    <property type="evidence" value="ECO:0007669"/>
    <property type="project" value="UniProtKB-UniRule"/>
</dbReference>
<dbReference type="GO" id="GO:0006310">
    <property type="term" value="P:DNA recombination"/>
    <property type="evidence" value="ECO:0007669"/>
    <property type="project" value="UniProtKB-KW"/>
</dbReference>